<gene>
    <name evidence="2" type="ORF">TSPI_11019</name>
</gene>
<comment type="caution">
    <text evidence="2">The sequence shown here is derived from an EMBL/GenBank/DDBJ whole genome shotgun (WGS) entry which is preliminary data.</text>
</comment>
<organism evidence="2 3">
    <name type="scientific">Trichinella spiralis</name>
    <name type="common">Trichina worm</name>
    <dbReference type="NCBI Taxonomy" id="6334"/>
    <lineage>
        <taxon>Eukaryota</taxon>
        <taxon>Metazoa</taxon>
        <taxon>Ecdysozoa</taxon>
        <taxon>Nematoda</taxon>
        <taxon>Enoplea</taxon>
        <taxon>Dorylaimia</taxon>
        <taxon>Trichinellida</taxon>
        <taxon>Trichinellidae</taxon>
        <taxon>Trichinella</taxon>
    </lineage>
</organism>
<evidence type="ECO:0000313" key="2">
    <source>
        <dbReference type="EMBL" id="KAL1228823.1"/>
    </source>
</evidence>
<keyword evidence="1" id="KW-1133">Transmembrane helix</keyword>
<keyword evidence="1" id="KW-0472">Membrane</keyword>
<evidence type="ECO:0000256" key="1">
    <source>
        <dbReference type="SAM" id="Phobius"/>
    </source>
</evidence>
<keyword evidence="1" id="KW-0812">Transmembrane</keyword>
<reference evidence="2 3" key="1">
    <citation type="submission" date="2024-07" db="EMBL/GenBank/DDBJ databases">
        <title>Enhanced genomic and transcriptomic resources for Trichinella pseudospiralis and T. spiralis underpin the discovery of pronounced molecular differences between stages and species.</title>
        <authorList>
            <person name="Pasi K.K."/>
            <person name="La Rosa G."/>
            <person name="Gomez-Morales M.A."/>
            <person name="Tosini F."/>
            <person name="Sumanam S."/>
            <person name="Young N.D."/>
            <person name="Chang B.C."/>
            <person name="Robin G.B."/>
        </authorList>
    </citation>
    <scope>NUCLEOTIDE SEQUENCE [LARGE SCALE GENOMIC DNA]</scope>
    <source>
        <strain evidence="2">ISS534</strain>
    </source>
</reference>
<name>A0ABR3K3P4_TRISP</name>
<accession>A0ABR3K3P4</accession>
<evidence type="ECO:0000313" key="3">
    <source>
        <dbReference type="Proteomes" id="UP001558632"/>
    </source>
</evidence>
<dbReference type="EMBL" id="JBEUSY010000498">
    <property type="protein sequence ID" value="KAL1228823.1"/>
    <property type="molecule type" value="Genomic_DNA"/>
</dbReference>
<feature type="transmembrane region" description="Helical" evidence="1">
    <location>
        <begin position="199"/>
        <end position="219"/>
    </location>
</feature>
<protein>
    <submittedName>
        <fullName evidence="2">Zinc finger protein</fullName>
    </submittedName>
</protein>
<proteinExistence type="predicted"/>
<keyword evidence="3" id="KW-1185">Reference proteome</keyword>
<sequence length="239" mass="28499">MKLNNNLAIHNGLRFKERFEYSRSKDRWFDGTVGGFSVGGRMCSLHSPGWTNHVKDAFIRHGRMIIILIMNGLVRTARLLPKFHPALTGVPILKKSDTSAVKEEESQDYTWTFYYKNDKEHLKFNGKDYEVDELKNPKMTIVVWEKWRKEGKVDSFNNVNYYKLTPTERSFYDFFVFQDAYRVPVYKAHPKDKYTTTRVIIFMTVVLIVNIIYQSYSLLTPWSENIYNFDYWEKYHKTH</sequence>
<dbReference type="Proteomes" id="UP001558632">
    <property type="component" value="Unassembled WGS sequence"/>
</dbReference>